<dbReference type="Proteomes" id="UP000580250">
    <property type="component" value="Unassembled WGS sequence"/>
</dbReference>
<gene>
    <name evidence="1" type="ORF">MENT_LOCUS43569</name>
</gene>
<proteinExistence type="predicted"/>
<comment type="caution">
    <text evidence="1">The sequence shown here is derived from an EMBL/GenBank/DDBJ whole genome shotgun (WGS) entry which is preliminary data.</text>
</comment>
<evidence type="ECO:0000313" key="1">
    <source>
        <dbReference type="EMBL" id="CAD2190753.1"/>
    </source>
</evidence>
<protein>
    <submittedName>
        <fullName evidence="1">Uncharacterized protein</fullName>
    </submittedName>
</protein>
<organism evidence="1 2">
    <name type="scientific">Meloidogyne enterolobii</name>
    <name type="common">Root-knot nematode worm</name>
    <name type="synonym">Meloidogyne mayaguensis</name>
    <dbReference type="NCBI Taxonomy" id="390850"/>
    <lineage>
        <taxon>Eukaryota</taxon>
        <taxon>Metazoa</taxon>
        <taxon>Ecdysozoa</taxon>
        <taxon>Nematoda</taxon>
        <taxon>Chromadorea</taxon>
        <taxon>Rhabditida</taxon>
        <taxon>Tylenchina</taxon>
        <taxon>Tylenchomorpha</taxon>
        <taxon>Tylenchoidea</taxon>
        <taxon>Meloidogynidae</taxon>
        <taxon>Meloidogyninae</taxon>
        <taxon>Meloidogyne</taxon>
    </lineage>
</organism>
<evidence type="ECO:0000313" key="2">
    <source>
        <dbReference type="Proteomes" id="UP000580250"/>
    </source>
</evidence>
<accession>A0A6V7WUS8</accession>
<sequence length="102" mass="11889">MLCFVGIRLRKCLYQLVILRNCETQCFVARDENGKVTQGCGICPSNSRSKDCVNCNERYCNEERLVPKQCWINDEEICKTEYDTPCFTERTLANQSLEIVFF</sequence>
<dbReference type="EMBL" id="CAJEWN010000832">
    <property type="protein sequence ID" value="CAD2190753.1"/>
    <property type="molecule type" value="Genomic_DNA"/>
</dbReference>
<dbReference type="AlphaFoldDB" id="A0A6V7WUS8"/>
<name>A0A6V7WUS8_MELEN</name>
<reference evidence="1 2" key="1">
    <citation type="submission" date="2020-08" db="EMBL/GenBank/DDBJ databases">
        <authorList>
            <person name="Koutsovoulos G."/>
            <person name="Danchin GJ E."/>
        </authorList>
    </citation>
    <scope>NUCLEOTIDE SEQUENCE [LARGE SCALE GENOMIC DNA]</scope>
</reference>